<organism evidence="2 3">
    <name type="scientific">Hyaloscypha bicolor E</name>
    <dbReference type="NCBI Taxonomy" id="1095630"/>
    <lineage>
        <taxon>Eukaryota</taxon>
        <taxon>Fungi</taxon>
        <taxon>Dikarya</taxon>
        <taxon>Ascomycota</taxon>
        <taxon>Pezizomycotina</taxon>
        <taxon>Leotiomycetes</taxon>
        <taxon>Helotiales</taxon>
        <taxon>Hyaloscyphaceae</taxon>
        <taxon>Hyaloscypha</taxon>
        <taxon>Hyaloscypha bicolor</taxon>
    </lineage>
</organism>
<dbReference type="OrthoDB" id="4770059at2759"/>
<feature type="region of interest" description="Disordered" evidence="1">
    <location>
        <begin position="162"/>
        <end position="199"/>
    </location>
</feature>
<protein>
    <submittedName>
        <fullName evidence="2">Uncharacterized protein</fullName>
    </submittedName>
</protein>
<sequence length="236" mass="25457">MTGLGPLTTTLIPPPSCASSFANVYITTDPGGTGGFGGPVGTDRCFPSNYQDIRFYHYSPRICPSGHTTACWTSNVITSLTETTVACCLDFGLLYFYAPTYTGPPVIWKNSYRGCASAFSSLSADPTWASNGDTFTFTYNNSGDFNAFGVQVRFQSSDIAGVTSSSTTQSPSLTTTSTSTTSTTSSTPSRTSGGEGLNRGASCWDRSWRCSRGPSRRWRRSVYRPVREKREARAES</sequence>
<dbReference type="Proteomes" id="UP000235371">
    <property type="component" value="Unassembled WGS sequence"/>
</dbReference>
<dbReference type="GeneID" id="36579651"/>
<proteinExistence type="predicted"/>
<reference evidence="2 3" key="1">
    <citation type="submission" date="2016-04" db="EMBL/GenBank/DDBJ databases">
        <title>A degradative enzymes factory behind the ericoid mycorrhizal symbiosis.</title>
        <authorList>
            <consortium name="DOE Joint Genome Institute"/>
            <person name="Martino E."/>
            <person name="Morin E."/>
            <person name="Grelet G."/>
            <person name="Kuo A."/>
            <person name="Kohler A."/>
            <person name="Daghino S."/>
            <person name="Barry K."/>
            <person name="Choi C."/>
            <person name="Cichocki N."/>
            <person name="Clum A."/>
            <person name="Copeland A."/>
            <person name="Hainaut M."/>
            <person name="Haridas S."/>
            <person name="Labutti K."/>
            <person name="Lindquist E."/>
            <person name="Lipzen A."/>
            <person name="Khouja H.-R."/>
            <person name="Murat C."/>
            <person name="Ohm R."/>
            <person name="Olson A."/>
            <person name="Spatafora J."/>
            <person name="Veneault-Fourrey C."/>
            <person name="Henrissat B."/>
            <person name="Grigoriev I."/>
            <person name="Martin F."/>
            <person name="Perotto S."/>
        </authorList>
    </citation>
    <scope>NUCLEOTIDE SEQUENCE [LARGE SCALE GENOMIC DNA]</scope>
    <source>
        <strain evidence="2 3">E</strain>
    </source>
</reference>
<dbReference type="EMBL" id="KZ613919">
    <property type="protein sequence ID" value="PMD49704.1"/>
    <property type="molecule type" value="Genomic_DNA"/>
</dbReference>
<keyword evidence="3" id="KW-1185">Reference proteome</keyword>
<dbReference type="AlphaFoldDB" id="A0A2J6SG30"/>
<dbReference type="RefSeq" id="XP_024726608.1">
    <property type="nucleotide sequence ID" value="XM_024871569.1"/>
</dbReference>
<evidence type="ECO:0000256" key="1">
    <source>
        <dbReference type="SAM" id="MobiDB-lite"/>
    </source>
</evidence>
<dbReference type="InParanoid" id="A0A2J6SG30"/>
<evidence type="ECO:0000313" key="2">
    <source>
        <dbReference type="EMBL" id="PMD49704.1"/>
    </source>
</evidence>
<evidence type="ECO:0000313" key="3">
    <source>
        <dbReference type="Proteomes" id="UP000235371"/>
    </source>
</evidence>
<name>A0A2J6SG30_9HELO</name>
<accession>A0A2J6SG30</accession>
<gene>
    <name evidence="2" type="ORF">K444DRAFT_281845</name>
</gene>
<feature type="compositionally biased region" description="Low complexity" evidence="1">
    <location>
        <begin position="163"/>
        <end position="192"/>
    </location>
</feature>